<evidence type="ECO:0000256" key="6">
    <source>
        <dbReference type="ARBA" id="ARBA00023170"/>
    </source>
</evidence>
<name>A0A813Q406_9BILA</name>
<evidence type="ECO:0000256" key="7">
    <source>
        <dbReference type="ARBA" id="ARBA00023224"/>
    </source>
</evidence>
<dbReference type="AlphaFoldDB" id="A0A813Q406"/>
<evidence type="ECO:0000256" key="5">
    <source>
        <dbReference type="ARBA" id="ARBA00023136"/>
    </source>
</evidence>
<evidence type="ECO:0000256" key="4">
    <source>
        <dbReference type="ARBA" id="ARBA00023040"/>
    </source>
</evidence>
<dbReference type="Pfam" id="PF00001">
    <property type="entry name" value="7tm_1"/>
    <property type="match status" value="1"/>
</dbReference>
<evidence type="ECO:0000256" key="8">
    <source>
        <dbReference type="SAM" id="Phobius"/>
    </source>
</evidence>
<dbReference type="OrthoDB" id="2101615at2759"/>
<comment type="caution">
    <text evidence="10">The sequence shown here is derived from an EMBL/GenBank/DDBJ whole genome shotgun (WGS) entry which is preliminary data.</text>
</comment>
<keyword evidence="7" id="KW-0807">Transducer</keyword>
<keyword evidence="4" id="KW-0297">G-protein coupled receptor</keyword>
<dbReference type="Proteomes" id="UP000663879">
    <property type="component" value="Unassembled WGS sequence"/>
</dbReference>
<feature type="domain" description="G-protein coupled receptors family 1 profile" evidence="9">
    <location>
        <begin position="1"/>
        <end position="233"/>
    </location>
</feature>
<dbReference type="GO" id="GO:0016020">
    <property type="term" value="C:membrane"/>
    <property type="evidence" value="ECO:0007669"/>
    <property type="project" value="UniProtKB-SubCell"/>
</dbReference>
<gene>
    <name evidence="10" type="ORF">OXX778_LOCUS4463</name>
</gene>
<keyword evidence="2 8" id="KW-0812">Transmembrane</keyword>
<dbReference type="EMBL" id="CAJNOC010000438">
    <property type="protein sequence ID" value="CAF0761644.1"/>
    <property type="molecule type" value="Genomic_DNA"/>
</dbReference>
<dbReference type="PROSITE" id="PS50262">
    <property type="entry name" value="G_PROTEIN_RECEP_F1_2"/>
    <property type="match status" value="1"/>
</dbReference>
<dbReference type="InterPro" id="IPR017452">
    <property type="entry name" value="GPCR_Rhodpsn_7TM"/>
</dbReference>
<keyword evidence="11" id="KW-1185">Reference proteome</keyword>
<evidence type="ECO:0000256" key="1">
    <source>
        <dbReference type="ARBA" id="ARBA00004141"/>
    </source>
</evidence>
<dbReference type="Gene3D" id="1.20.1070.10">
    <property type="entry name" value="Rhodopsin 7-helix transmembrane proteins"/>
    <property type="match status" value="1"/>
</dbReference>
<feature type="transmembrane region" description="Helical" evidence="8">
    <location>
        <begin position="57"/>
        <end position="79"/>
    </location>
</feature>
<dbReference type="PANTHER" id="PTHR24240">
    <property type="entry name" value="OPSIN"/>
    <property type="match status" value="1"/>
</dbReference>
<proteinExistence type="predicted"/>
<comment type="subcellular location">
    <subcellularLocation>
        <location evidence="1">Membrane</location>
        <topology evidence="1">Multi-pass membrane protein</topology>
    </subcellularLocation>
</comment>
<organism evidence="10 11">
    <name type="scientific">Brachionus calyciflorus</name>
    <dbReference type="NCBI Taxonomy" id="104777"/>
    <lineage>
        <taxon>Eukaryota</taxon>
        <taxon>Metazoa</taxon>
        <taxon>Spiralia</taxon>
        <taxon>Gnathifera</taxon>
        <taxon>Rotifera</taxon>
        <taxon>Eurotatoria</taxon>
        <taxon>Monogononta</taxon>
        <taxon>Pseudotrocha</taxon>
        <taxon>Ploima</taxon>
        <taxon>Brachionidae</taxon>
        <taxon>Brachionus</taxon>
    </lineage>
</organism>
<evidence type="ECO:0000256" key="2">
    <source>
        <dbReference type="ARBA" id="ARBA00022692"/>
    </source>
</evidence>
<keyword evidence="6" id="KW-0675">Receptor</keyword>
<accession>A0A813Q406</accession>
<dbReference type="GO" id="GO:0004930">
    <property type="term" value="F:G protein-coupled receptor activity"/>
    <property type="evidence" value="ECO:0007669"/>
    <property type="project" value="UniProtKB-KW"/>
</dbReference>
<feature type="transmembrane region" description="Helical" evidence="8">
    <location>
        <begin position="179"/>
        <end position="200"/>
    </location>
</feature>
<protein>
    <recommendedName>
        <fullName evidence="9">G-protein coupled receptors family 1 profile domain-containing protein</fullName>
    </recommendedName>
</protein>
<dbReference type="SUPFAM" id="SSF81321">
    <property type="entry name" value="Family A G protein-coupled receptor-like"/>
    <property type="match status" value="1"/>
</dbReference>
<dbReference type="InterPro" id="IPR050125">
    <property type="entry name" value="GPCR_opsins"/>
</dbReference>
<reference evidence="10" key="1">
    <citation type="submission" date="2021-02" db="EMBL/GenBank/DDBJ databases">
        <authorList>
            <person name="Nowell W R."/>
        </authorList>
    </citation>
    <scope>NUCLEOTIDE SEQUENCE</scope>
    <source>
        <strain evidence="10">Ploen Becks lab</strain>
    </source>
</reference>
<evidence type="ECO:0000313" key="11">
    <source>
        <dbReference type="Proteomes" id="UP000663879"/>
    </source>
</evidence>
<sequence>MQKFSFRIKIICIAFTWLYSTFLITLQLFSHNGFVLEGMLTSCSFDYLSRDVYTRTYMLIMFIGGFIIPLKLILIFYILTKNEIKQKNKYFFRMNSTERSRTLNTLIFIEQESSTNDIGPVYQPEVCLACEHSKFYELKKKICSLSKKKPLCRQNTINLDLSRNYFYLFHREKRVLKRIILNVTFFCIAWLPYAIMALAAQFGNDIENYITPLTTSVPAVIAKVSSIYNPILYTLTHRDCKNYYRKLLQFKQRK</sequence>
<keyword evidence="5 8" id="KW-0472">Membrane</keyword>
<keyword evidence="3 8" id="KW-1133">Transmembrane helix</keyword>
<feature type="transmembrane region" description="Helical" evidence="8">
    <location>
        <begin position="12"/>
        <end position="30"/>
    </location>
</feature>
<evidence type="ECO:0000256" key="3">
    <source>
        <dbReference type="ARBA" id="ARBA00022989"/>
    </source>
</evidence>
<dbReference type="PRINTS" id="PR00237">
    <property type="entry name" value="GPCRRHODOPSN"/>
</dbReference>
<dbReference type="InterPro" id="IPR000276">
    <property type="entry name" value="GPCR_Rhodpsn"/>
</dbReference>
<evidence type="ECO:0000313" key="10">
    <source>
        <dbReference type="EMBL" id="CAF0761644.1"/>
    </source>
</evidence>
<evidence type="ECO:0000259" key="9">
    <source>
        <dbReference type="PROSITE" id="PS50262"/>
    </source>
</evidence>